<reference evidence="13" key="1">
    <citation type="submission" date="2017-09" db="EMBL/GenBank/DDBJ databases">
        <title>Depth-based differentiation of microbial function through sediment-hosted aquifers and enrichment of novel symbionts in the deep terrestrial subsurface.</title>
        <authorList>
            <person name="Probst A.J."/>
            <person name="Ladd B."/>
            <person name="Jarett J.K."/>
            <person name="Geller-Mcgrath D.E."/>
            <person name="Sieber C.M.K."/>
            <person name="Emerson J.B."/>
            <person name="Anantharaman K."/>
            <person name="Thomas B.C."/>
            <person name="Malmstrom R."/>
            <person name="Stieglmeier M."/>
            <person name="Klingl A."/>
            <person name="Woyke T."/>
            <person name="Ryan C.M."/>
            <person name="Banfield J.F."/>
        </authorList>
    </citation>
    <scope>NUCLEOTIDE SEQUENCE [LARGE SCALE GENOMIC DNA]</scope>
</reference>
<dbReference type="PROSITE" id="PS00829">
    <property type="entry name" value="GREAB_1"/>
    <property type="match status" value="1"/>
</dbReference>
<dbReference type="InterPro" id="IPR036805">
    <property type="entry name" value="Tscrpt_elong_fac_GreA/B_N_sf"/>
</dbReference>
<evidence type="ECO:0000256" key="7">
    <source>
        <dbReference type="ARBA" id="ARBA00030776"/>
    </source>
</evidence>
<dbReference type="InterPro" id="IPR028624">
    <property type="entry name" value="Tscrpt_elong_fac_GreA/B"/>
</dbReference>
<name>A0A2J0MD93_9BACT</name>
<comment type="similarity">
    <text evidence="1 8 9">Belongs to the GreA/GreB family.</text>
</comment>
<dbReference type="InterPro" id="IPR018151">
    <property type="entry name" value="TF_GreA/GreB_CS"/>
</dbReference>
<organism evidence="12 13">
    <name type="scientific">Candidatus Nomurabacteria bacterium CG_4_10_14_0_2_um_filter_33_9</name>
    <dbReference type="NCBI Taxonomy" id="1974728"/>
    <lineage>
        <taxon>Bacteria</taxon>
        <taxon>Candidatus Nomuraibacteriota</taxon>
    </lineage>
</organism>
<keyword evidence="12" id="KW-0251">Elongation factor</keyword>
<dbReference type="NCBIfam" id="NF001263">
    <property type="entry name" value="PRK00226.1-4"/>
    <property type="match status" value="1"/>
</dbReference>
<dbReference type="Proteomes" id="UP000229132">
    <property type="component" value="Unassembled WGS sequence"/>
</dbReference>
<dbReference type="FunFam" id="3.10.50.30:FF:000001">
    <property type="entry name" value="Transcription elongation factor GreA"/>
    <property type="match status" value="1"/>
</dbReference>
<dbReference type="Gene3D" id="1.10.287.180">
    <property type="entry name" value="Transcription elongation factor, GreA/GreB, N-terminal domain"/>
    <property type="match status" value="1"/>
</dbReference>
<gene>
    <name evidence="8" type="primary">greA</name>
    <name evidence="12" type="ORF">COX94_02860</name>
</gene>
<evidence type="ECO:0000256" key="4">
    <source>
        <dbReference type="ARBA" id="ARBA00023125"/>
    </source>
</evidence>
<dbReference type="NCBIfam" id="TIGR01462">
    <property type="entry name" value="greA"/>
    <property type="match status" value="1"/>
</dbReference>
<evidence type="ECO:0000259" key="10">
    <source>
        <dbReference type="Pfam" id="PF01272"/>
    </source>
</evidence>
<proteinExistence type="inferred from homology"/>
<evidence type="ECO:0000259" key="11">
    <source>
        <dbReference type="Pfam" id="PF03449"/>
    </source>
</evidence>
<dbReference type="InterPro" id="IPR023459">
    <property type="entry name" value="Tscrpt_elong_fac_GreA/B_fam"/>
</dbReference>
<dbReference type="GO" id="GO:0003677">
    <property type="term" value="F:DNA binding"/>
    <property type="evidence" value="ECO:0007669"/>
    <property type="project" value="UniProtKB-UniRule"/>
</dbReference>
<evidence type="ECO:0000313" key="12">
    <source>
        <dbReference type="EMBL" id="PIZ85351.1"/>
    </source>
</evidence>
<evidence type="ECO:0000256" key="2">
    <source>
        <dbReference type="ARBA" id="ARBA00013729"/>
    </source>
</evidence>
<keyword evidence="5 8" id="KW-0804">Transcription</keyword>
<evidence type="ECO:0000313" key="13">
    <source>
        <dbReference type="Proteomes" id="UP000229132"/>
    </source>
</evidence>
<evidence type="ECO:0000256" key="6">
    <source>
        <dbReference type="ARBA" id="ARBA00024916"/>
    </source>
</evidence>
<dbReference type="GO" id="GO:0032784">
    <property type="term" value="P:regulation of DNA-templated transcription elongation"/>
    <property type="evidence" value="ECO:0007669"/>
    <property type="project" value="UniProtKB-UniRule"/>
</dbReference>
<keyword evidence="4 8" id="KW-0238">DNA-binding</keyword>
<evidence type="ECO:0000256" key="8">
    <source>
        <dbReference type="HAMAP-Rule" id="MF_00105"/>
    </source>
</evidence>
<dbReference type="PANTHER" id="PTHR30437:SF4">
    <property type="entry name" value="TRANSCRIPTION ELONGATION FACTOR GREA"/>
    <property type="match status" value="1"/>
</dbReference>
<feature type="domain" description="Transcription elongation factor GreA/GreB C-terminal" evidence="10">
    <location>
        <begin position="89"/>
        <end position="158"/>
    </location>
</feature>
<keyword evidence="3 8" id="KW-0805">Transcription regulation</keyword>
<dbReference type="Gene3D" id="3.10.50.30">
    <property type="entry name" value="Transcription elongation factor, GreA/GreB, C-terminal domain"/>
    <property type="match status" value="1"/>
</dbReference>
<evidence type="ECO:0000256" key="9">
    <source>
        <dbReference type="RuleBase" id="RU000556"/>
    </source>
</evidence>
<comment type="function">
    <text evidence="6 8 9">Necessary for efficient RNA polymerase transcription elongation past template-encoded arresting sites. The arresting sites in DNA have the property of trapping a certain fraction of elongating RNA polymerases that pass through, resulting in locked ternary complexes. Cleavage of the nascent transcript by cleavage factors such as GreA or GreB allows the resumption of elongation from the new 3'terminus. GreA releases sequences of 2 to 3 nucleotides.</text>
</comment>
<protein>
    <recommendedName>
        <fullName evidence="2 8">Transcription elongation factor GreA</fullName>
    </recommendedName>
    <alternativeName>
        <fullName evidence="7 8">Transcript cleavage factor GreA</fullName>
    </alternativeName>
</protein>
<dbReference type="InterPro" id="IPR036953">
    <property type="entry name" value="GreA/GreB_C_sf"/>
</dbReference>
<evidence type="ECO:0000256" key="5">
    <source>
        <dbReference type="ARBA" id="ARBA00023163"/>
    </source>
</evidence>
<dbReference type="InterPro" id="IPR001437">
    <property type="entry name" value="Tscrpt_elong_fac_GreA/B_C"/>
</dbReference>
<dbReference type="PROSITE" id="PS00830">
    <property type="entry name" value="GREAB_2"/>
    <property type="match status" value="1"/>
</dbReference>
<dbReference type="GO" id="GO:0003746">
    <property type="term" value="F:translation elongation factor activity"/>
    <property type="evidence" value="ECO:0007669"/>
    <property type="project" value="UniProtKB-KW"/>
</dbReference>
<dbReference type="GO" id="GO:0006354">
    <property type="term" value="P:DNA-templated transcription elongation"/>
    <property type="evidence" value="ECO:0007669"/>
    <property type="project" value="TreeGrafter"/>
</dbReference>
<dbReference type="InterPro" id="IPR022691">
    <property type="entry name" value="Tscrpt_elong_fac_GreA/B_N"/>
</dbReference>
<dbReference type="SUPFAM" id="SSF54534">
    <property type="entry name" value="FKBP-like"/>
    <property type="match status" value="1"/>
</dbReference>
<keyword evidence="8" id="KW-0175">Coiled coil</keyword>
<dbReference type="PANTHER" id="PTHR30437">
    <property type="entry name" value="TRANSCRIPTION ELONGATION FACTOR GREA"/>
    <property type="match status" value="1"/>
</dbReference>
<dbReference type="EMBL" id="PFOX01000054">
    <property type="protein sequence ID" value="PIZ85351.1"/>
    <property type="molecule type" value="Genomic_DNA"/>
</dbReference>
<dbReference type="Pfam" id="PF01272">
    <property type="entry name" value="GreA_GreB"/>
    <property type="match status" value="1"/>
</dbReference>
<dbReference type="PIRSF" id="PIRSF006092">
    <property type="entry name" value="GreA_GreB"/>
    <property type="match status" value="1"/>
</dbReference>
<dbReference type="AlphaFoldDB" id="A0A2J0MD93"/>
<comment type="caution">
    <text evidence="12">The sequence shown here is derived from an EMBL/GenBank/DDBJ whole genome shotgun (WGS) entry which is preliminary data.</text>
</comment>
<dbReference type="InterPro" id="IPR006359">
    <property type="entry name" value="Tscrpt_elong_fac_GreA"/>
</dbReference>
<evidence type="ECO:0000256" key="1">
    <source>
        <dbReference type="ARBA" id="ARBA00008213"/>
    </source>
</evidence>
<dbReference type="FunFam" id="1.10.287.180:FF:000001">
    <property type="entry name" value="Transcription elongation factor GreA"/>
    <property type="match status" value="1"/>
</dbReference>
<feature type="domain" description="Transcription elongation factor GreA/GreB N-terminal" evidence="11">
    <location>
        <begin position="10"/>
        <end position="78"/>
    </location>
</feature>
<feature type="coiled-coil region" evidence="8">
    <location>
        <begin position="16"/>
        <end position="43"/>
    </location>
</feature>
<sequence>MIKQFDSKKYITKEGLEKLKGKLEELITKRQEIANRIEEVKEMGDLSENAEYTEAKEEQGFTEGIILKLEDLINNAVIIDNQDKKMRAVVEVGSHVKVKVNDKEKEYSIVGASETDPLNGNISNESPLGQALIGKKVGEVVDADAPRGKIRYTILEIK</sequence>
<keyword evidence="12" id="KW-0648">Protein biosynthesis</keyword>
<dbReference type="SUPFAM" id="SSF46557">
    <property type="entry name" value="GreA transcript cleavage protein, N-terminal domain"/>
    <property type="match status" value="1"/>
</dbReference>
<dbReference type="HAMAP" id="MF_00105">
    <property type="entry name" value="GreA_GreB"/>
    <property type="match status" value="1"/>
</dbReference>
<evidence type="ECO:0000256" key="3">
    <source>
        <dbReference type="ARBA" id="ARBA00023015"/>
    </source>
</evidence>
<accession>A0A2J0MD93</accession>
<dbReference type="GO" id="GO:0070063">
    <property type="term" value="F:RNA polymerase binding"/>
    <property type="evidence" value="ECO:0007669"/>
    <property type="project" value="InterPro"/>
</dbReference>
<dbReference type="Pfam" id="PF03449">
    <property type="entry name" value="GreA_GreB_N"/>
    <property type="match status" value="1"/>
</dbReference>